<keyword evidence="3" id="KW-1185">Reference proteome</keyword>
<comment type="caution">
    <text evidence="2">The sequence shown here is derived from an EMBL/GenBank/DDBJ whole genome shotgun (WGS) entry which is preliminary data.</text>
</comment>
<gene>
    <name evidence="2" type="ORF">DL89DRAFT_62750</name>
</gene>
<evidence type="ECO:0000313" key="3">
    <source>
        <dbReference type="Proteomes" id="UP000193922"/>
    </source>
</evidence>
<protein>
    <submittedName>
        <fullName evidence="2">Uncharacterized protein</fullName>
    </submittedName>
</protein>
<feature type="region of interest" description="Disordered" evidence="1">
    <location>
        <begin position="1"/>
        <end position="32"/>
    </location>
</feature>
<dbReference type="Proteomes" id="UP000193922">
    <property type="component" value="Unassembled WGS sequence"/>
</dbReference>
<accession>A0A1Y1VT33</accession>
<feature type="compositionally biased region" description="Basic and acidic residues" evidence="1">
    <location>
        <begin position="76"/>
        <end position="98"/>
    </location>
</feature>
<organism evidence="2 3">
    <name type="scientific">Linderina pennispora</name>
    <dbReference type="NCBI Taxonomy" id="61395"/>
    <lineage>
        <taxon>Eukaryota</taxon>
        <taxon>Fungi</taxon>
        <taxon>Fungi incertae sedis</taxon>
        <taxon>Zoopagomycota</taxon>
        <taxon>Kickxellomycotina</taxon>
        <taxon>Kickxellomycetes</taxon>
        <taxon>Kickxellales</taxon>
        <taxon>Kickxellaceae</taxon>
        <taxon>Linderina</taxon>
    </lineage>
</organism>
<feature type="region of interest" description="Disordered" evidence="1">
    <location>
        <begin position="75"/>
        <end position="100"/>
    </location>
</feature>
<feature type="compositionally biased region" description="Polar residues" evidence="1">
    <location>
        <begin position="1"/>
        <end position="18"/>
    </location>
</feature>
<dbReference type="AlphaFoldDB" id="A0A1Y1VT33"/>
<reference evidence="2 3" key="1">
    <citation type="submission" date="2016-07" db="EMBL/GenBank/DDBJ databases">
        <title>Pervasive Adenine N6-methylation of Active Genes in Fungi.</title>
        <authorList>
            <consortium name="DOE Joint Genome Institute"/>
            <person name="Mondo S.J."/>
            <person name="Dannebaum R.O."/>
            <person name="Kuo R.C."/>
            <person name="Labutti K."/>
            <person name="Haridas S."/>
            <person name="Kuo A."/>
            <person name="Salamov A."/>
            <person name="Ahrendt S.R."/>
            <person name="Lipzen A."/>
            <person name="Sullivan W."/>
            <person name="Andreopoulos W.B."/>
            <person name="Clum A."/>
            <person name="Lindquist E."/>
            <person name="Daum C."/>
            <person name="Ramamoorthy G.K."/>
            <person name="Gryganskyi A."/>
            <person name="Culley D."/>
            <person name="Magnuson J.K."/>
            <person name="James T.Y."/>
            <person name="O'Malley M.A."/>
            <person name="Stajich J.E."/>
            <person name="Spatafora J.W."/>
            <person name="Visel A."/>
            <person name="Grigoriev I.V."/>
        </authorList>
    </citation>
    <scope>NUCLEOTIDE SEQUENCE [LARGE SCALE GENOMIC DNA]</scope>
    <source>
        <strain evidence="2 3">ATCC 12442</strain>
    </source>
</reference>
<sequence length="211" mass="23649">MVSRALLQQHSAGPSRGQSWRKDGRDNRSVGQLAVRPCTEGRCLIRHKYTSRSMQQQQTAGIFLYQLRSWPAAEGVARDDSKPQQHNSFERGKHEPMSKAKMASSWRSIPNKESLQHTASSASAALAPCQLCQLPSLPLANTSTARQPTPLLRIRFQQLAHTRRKEEDTVSTICPTGARRYQRSQHERNRVREINRLDSAAPAAIASYHAG</sequence>
<dbReference type="GeneID" id="63808541"/>
<evidence type="ECO:0000256" key="1">
    <source>
        <dbReference type="SAM" id="MobiDB-lite"/>
    </source>
</evidence>
<dbReference type="RefSeq" id="XP_040739103.1">
    <property type="nucleotide sequence ID" value="XM_040891893.1"/>
</dbReference>
<dbReference type="EMBL" id="MCFD01000143">
    <property type="protein sequence ID" value="ORX63904.1"/>
    <property type="molecule type" value="Genomic_DNA"/>
</dbReference>
<proteinExistence type="predicted"/>
<evidence type="ECO:0000313" key="2">
    <source>
        <dbReference type="EMBL" id="ORX63904.1"/>
    </source>
</evidence>
<name>A0A1Y1VT33_9FUNG</name>